<dbReference type="AlphaFoldDB" id="A0A221CB80"/>
<protein>
    <submittedName>
        <fullName evidence="11">Nuclear receptor</fullName>
    </submittedName>
</protein>
<dbReference type="SMART" id="SM00399">
    <property type="entry name" value="ZnF_C4"/>
    <property type="match status" value="1"/>
</dbReference>
<evidence type="ECO:0000256" key="4">
    <source>
        <dbReference type="ARBA" id="ARBA00022833"/>
    </source>
</evidence>
<dbReference type="PROSITE" id="PS51030">
    <property type="entry name" value="NUCLEAR_REC_DBD_2"/>
    <property type="match status" value="1"/>
</dbReference>
<dbReference type="PROSITE" id="PS00031">
    <property type="entry name" value="NUCLEAR_REC_DBD_1"/>
    <property type="match status" value="1"/>
</dbReference>
<dbReference type="PANTHER" id="PTHR24082">
    <property type="entry name" value="NUCLEAR HORMONE RECEPTOR"/>
    <property type="match status" value="1"/>
</dbReference>
<dbReference type="Pfam" id="PF00105">
    <property type="entry name" value="zf-C4"/>
    <property type="match status" value="1"/>
</dbReference>
<organism evidence="11">
    <name type="scientific">Brachionus koreanus</name>
    <dbReference type="NCBI Taxonomy" id="1199090"/>
    <lineage>
        <taxon>Eukaryota</taxon>
        <taxon>Metazoa</taxon>
        <taxon>Spiralia</taxon>
        <taxon>Gnathifera</taxon>
        <taxon>Rotifera</taxon>
        <taxon>Eurotatoria</taxon>
        <taxon>Monogononta</taxon>
        <taxon>Pseudotrocha</taxon>
        <taxon>Ploima</taxon>
        <taxon>Brachionidae</taxon>
        <taxon>Brachionus</taxon>
    </lineage>
</organism>
<evidence type="ECO:0000256" key="7">
    <source>
        <dbReference type="ARBA" id="ARBA00023163"/>
    </source>
</evidence>
<name>A0A221CB80_9BILA</name>
<keyword evidence="5" id="KW-0805">Transcription regulation</keyword>
<dbReference type="InterPro" id="IPR050234">
    <property type="entry name" value="Nuclear_hormone_rcpt_NR1"/>
</dbReference>
<keyword evidence="6" id="KW-0238">DNA-binding</keyword>
<dbReference type="InterPro" id="IPR035500">
    <property type="entry name" value="NHR-like_dom_sf"/>
</dbReference>
<reference evidence="11" key="1">
    <citation type="journal article" date="2017" name="Gen. Comp. Endocrinol.">
        <title>Genome-wide identification of nuclear receptor (NR) genes and the evolutionary significance of the NR1O subfamily in the monogonont rotifer Brachionus spp.</title>
        <authorList>
            <person name="Kim D.H."/>
            <person name="Kim H.S."/>
            <person name="Hwang D.S."/>
            <person name="Kim H.J."/>
            <person name="Hagiwara A."/>
            <person name="Lee J.S."/>
            <person name="Jeong C.B."/>
        </authorList>
    </citation>
    <scope>NUCLEOTIDE SEQUENCE</scope>
</reference>
<evidence type="ECO:0000256" key="2">
    <source>
        <dbReference type="ARBA" id="ARBA00022723"/>
    </source>
</evidence>
<evidence type="ECO:0000256" key="1">
    <source>
        <dbReference type="ARBA" id="ARBA00005993"/>
    </source>
</evidence>
<dbReference type="GO" id="GO:0004879">
    <property type="term" value="F:nuclear receptor activity"/>
    <property type="evidence" value="ECO:0007669"/>
    <property type="project" value="TreeGrafter"/>
</dbReference>
<dbReference type="GO" id="GO:0000122">
    <property type="term" value="P:negative regulation of transcription by RNA polymerase II"/>
    <property type="evidence" value="ECO:0007669"/>
    <property type="project" value="TreeGrafter"/>
</dbReference>
<evidence type="ECO:0000313" key="11">
    <source>
        <dbReference type="EMBL" id="ASL70613.1"/>
    </source>
</evidence>
<dbReference type="PANTHER" id="PTHR24082:SF473">
    <property type="entry name" value="ECDYSONE-INDUCED PROTEIN 75B, ISOFORM B"/>
    <property type="match status" value="1"/>
</dbReference>
<dbReference type="PRINTS" id="PR00047">
    <property type="entry name" value="STROIDFINGER"/>
</dbReference>
<evidence type="ECO:0000259" key="10">
    <source>
        <dbReference type="PROSITE" id="PS51030"/>
    </source>
</evidence>
<evidence type="ECO:0000256" key="8">
    <source>
        <dbReference type="ARBA" id="ARBA00023170"/>
    </source>
</evidence>
<proteinExistence type="inferred from homology"/>
<keyword evidence="9" id="KW-0539">Nucleus</keyword>
<evidence type="ECO:0000256" key="3">
    <source>
        <dbReference type="ARBA" id="ARBA00022771"/>
    </source>
</evidence>
<sequence length="420" mass="48564">MISLQEQCLKINQRQAYSTLTVTNNKSSYSFGKCKVCNDRATGIHYGIASCEGCKGFFKRSTMRKEKYRCYFGNSCPLTPDSRNRCKACRYRKCCEVGMSIQGAKMGRIPKADKLKALQYPKQQTQNESSLIKCKSIEDKISIDHPLISLIKFHTPFKNSKIVATLNYSSSFDDTYHIVSSLLSDKIYQIHIEHNDPVEKLLDRASLLINAQVSEFIGCNATVKEVWDGLLQSIPAQVKSLICLCKEIPGLNELCQKDLTNLVNNRLFDYFLIKHAPLFINGESYLMLPNKIQYTKSWMLRIIGREMVDTIFQFAHEFNSLKMTAKEIALMYPFVLTMSDENYQDPCTISNLNEYYYRTLMYEFDLNKRSAIFFTNWKNLVTKLPEISEIQMKNIGGLRPESKAFFFYFCPRDSWLNLDL</sequence>
<dbReference type="SUPFAM" id="SSF57716">
    <property type="entry name" value="Glucocorticoid receptor-like (DNA-binding domain)"/>
    <property type="match status" value="1"/>
</dbReference>
<keyword evidence="4" id="KW-0862">Zinc</keyword>
<dbReference type="EMBL" id="MF360929">
    <property type="protein sequence ID" value="ASL70613.1"/>
    <property type="molecule type" value="Genomic_DNA"/>
</dbReference>
<dbReference type="GO" id="GO:0045944">
    <property type="term" value="P:positive regulation of transcription by RNA polymerase II"/>
    <property type="evidence" value="ECO:0007669"/>
    <property type="project" value="TreeGrafter"/>
</dbReference>
<feature type="domain" description="Nuclear receptor" evidence="10">
    <location>
        <begin position="31"/>
        <end position="106"/>
    </location>
</feature>
<evidence type="ECO:0000256" key="9">
    <source>
        <dbReference type="ARBA" id="ARBA00023242"/>
    </source>
</evidence>
<dbReference type="InterPro" id="IPR001628">
    <property type="entry name" value="Znf_hrmn_rcpt"/>
</dbReference>
<keyword evidence="2" id="KW-0479">Metal-binding</keyword>
<dbReference type="InterPro" id="IPR013088">
    <property type="entry name" value="Znf_NHR/GATA"/>
</dbReference>
<dbReference type="Gene3D" id="3.30.50.10">
    <property type="entry name" value="Erythroid Transcription Factor GATA-1, subunit A"/>
    <property type="match status" value="1"/>
</dbReference>
<keyword evidence="8 11" id="KW-0675">Receptor</keyword>
<accession>A0A221CB80</accession>
<dbReference type="FunFam" id="3.30.50.10:FF:000030">
    <property type="entry name" value="Nuclear Hormone Receptor family"/>
    <property type="match status" value="1"/>
</dbReference>
<keyword evidence="7" id="KW-0804">Transcription</keyword>
<dbReference type="GO" id="GO:0009755">
    <property type="term" value="P:hormone-mediated signaling pathway"/>
    <property type="evidence" value="ECO:0007669"/>
    <property type="project" value="TreeGrafter"/>
</dbReference>
<evidence type="ECO:0000256" key="5">
    <source>
        <dbReference type="ARBA" id="ARBA00023015"/>
    </source>
</evidence>
<dbReference type="Gene3D" id="1.10.565.10">
    <property type="entry name" value="Retinoid X Receptor"/>
    <property type="match status" value="1"/>
</dbReference>
<dbReference type="GO" id="GO:0008270">
    <property type="term" value="F:zinc ion binding"/>
    <property type="evidence" value="ECO:0007669"/>
    <property type="project" value="UniProtKB-KW"/>
</dbReference>
<dbReference type="SUPFAM" id="SSF48508">
    <property type="entry name" value="Nuclear receptor ligand-binding domain"/>
    <property type="match status" value="1"/>
</dbReference>
<dbReference type="GO" id="GO:0030154">
    <property type="term" value="P:cell differentiation"/>
    <property type="evidence" value="ECO:0007669"/>
    <property type="project" value="TreeGrafter"/>
</dbReference>
<reference evidence="11" key="2">
    <citation type="submission" date="2017-06" db="EMBL/GenBank/DDBJ databases">
        <authorList>
            <person name="Kim H.J."/>
            <person name="Triplett B.A."/>
        </authorList>
    </citation>
    <scope>NUCLEOTIDE SEQUENCE</scope>
</reference>
<dbReference type="CDD" id="cd06916">
    <property type="entry name" value="NR_DBD_like"/>
    <property type="match status" value="1"/>
</dbReference>
<evidence type="ECO:0000256" key="6">
    <source>
        <dbReference type="ARBA" id="ARBA00023125"/>
    </source>
</evidence>
<dbReference type="GO" id="GO:0000978">
    <property type="term" value="F:RNA polymerase II cis-regulatory region sequence-specific DNA binding"/>
    <property type="evidence" value="ECO:0007669"/>
    <property type="project" value="TreeGrafter"/>
</dbReference>
<keyword evidence="3" id="KW-0863">Zinc-finger</keyword>
<comment type="similarity">
    <text evidence="1">Belongs to the nuclear hormone receptor family.</text>
</comment>